<dbReference type="RefSeq" id="WP_110170055.1">
    <property type="nucleotide sequence ID" value="NZ_CP015136.1"/>
</dbReference>
<protein>
    <submittedName>
        <fullName evidence="5">Pectate lyase</fullName>
        <ecNumber evidence="5">4.2.2.2</ecNumber>
    </submittedName>
</protein>
<evidence type="ECO:0000313" key="5">
    <source>
        <dbReference type="EMBL" id="AMY08194.1"/>
    </source>
</evidence>
<feature type="chain" id="PRO_5007511515" evidence="3">
    <location>
        <begin position="24"/>
        <end position="452"/>
    </location>
</feature>
<comment type="subcellular location">
    <subcellularLocation>
        <location evidence="2">Secreted</location>
    </subcellularLocation>
</comment>
<dbReference type="Proteomes" id="UP000076079">
    <property type="component" value="Chromosome"/>
</dbReference>
<gene>
    <name evidence="5" type="primary">pel</name>
    <name evidence="5" type="ORF">LuPra_01386</name>
</gene>
<dbReference type="GO" id="GO:0030570">
    <property type="term" value="F:pectate lyase activity"/>
    <property type="evidence" value="ECO:0007669"/>
    <property type="project" value="UniProtKB-EC"/>
</dbReference>
<accession>A0A143PK99</accession>
<proteinExistence type="inferred from homology"/>
<evidence type="ECO:0000313" key="6">
    <source>
        <dbReference type="Proteomes" id="UP000076079"/>
    </source>
</evidence>
<dbReference type="InterPro" id="IPR045032">
    <property type="entry name" value="PEL"/>
</dbReference>
<organism evidence="5 6">
    <name type="scientific">Luteitalea pratensis</name>
    <dbReference type="NCBI Taxonomy" id="1855912"/>
    <lineage>
        <taxon>Bacteria</taxon>
        <taxon>Pseudomonadati</taxon>
        <taxon>Acidobacteriota</taxon>
        <taxon>Vicinamibacteria</taxon>
        <taxon>Vicinamibacterales</taxon>
        <taxon>Vicinamibacteraceae</taxon>
        <taxon>Luteitalea</taxon>
    </lineage>
</organism>
<keyword evidence="1 2" id="KW-0456">Lyase</keyword>
<dbReference type="AlphaFoldDB" id="A0A143PK99"/>
<dbReference type="PANTHER" id="PTHR31683:SF18">
    <property type="entry name" value="PECTATE LYASE 21-RELATED"/>
    <property type="match status" value="1"/>
</dbReference>
<evidence type="ECO:0000256" key="2">
    <source>
        <dbReference type="RuleBase" id="RU361173"/>
    </source>
</evidence>
<feature type="domain" description="Pectate lyase" evidence="4">
    <location>
        <begin position="92"/>
        <end position="373"/>
    </location>
</feature>
<dbReference type="PANTHER" id="PTHR31683">
    <property type="entry name" value="PECTATE LYASE 18-RELATED"/>
    <property type="match status" value="1"/>
</dbReference>
<sequence length="452" mass="49233" precursor="true">MTSRNRFAAACAMALAGTCIVSAQRDPGREVLAANDGWASLGGGVTGGALADADHVFVVGNRAEFLAALTVGPTGAPRILYVDGAIDANVDDSNQPLACEDYYAPGYTLDAFLAFYDPAGPWGPNPPANTAGSLEAGRRASAANQSARVRWRIPDNTTIVGVDKGATIRGAWLDIRGTTTTPRRNVIVRNITFEDVYDCFPAWTPRRNADGTWAGTGDWDAEYDAISLRETEGVWVDHNEFRDVATADSTLPIYFGSKYQVHDGHLDITNASDLVTVSYNRLRDHDKTMLIGSSDTAPRDVGRLRVTLHHNLFENLGQRVPRVRYGQVHVYNNYYVIRSGDTYGYSWGVGVQPLPVTSGIFAQNNFFRADKDVAPDRFIARFTNGRSIHAEGTLLNAAAANHGVDPLAEYNAVREPDLAEAVGWVPTLFLPIDRTLRVPSLIESEAGPFNWN</sequence>
<dbReference type="SUPFAM" id="SSF51126">
    <property type="entry name" value="Pectin lyase-like"/>
    <property type="match status" value="1"/>
</dbReference>
<keyword evidence="2" id="KW-0624">Polysaccharide degradation</keyword>
<feature type="signal peptide" evidence="3">
    <location>
        <begin position="1"/>
        <end position="23"/>
    </location>
</feature>
<dbReference type="STRING" id="1855912.LuPra_01386"/>
<evidence type="ECO:0000256" key="1">
    <source>
        <dbReference type="ARBA" id="ARBA00023239"/>
    </source>
</evidence>
<keyword evidence="2" id="KW-0119">Carbohydrate metabolism</keyword>
<dbReference type="EC" id="4.2.2.2" evidence="5"/>
<dbReference type="PATRIC" id="fig|1813736.3.peg.1438"/>
<dbReference type="Pfam" id="PF00544">
    <property type="entry name" value="Pectate_lyase_4"/>
    <property type="match status" value="2"/>
</dbReference>
<reference evidence="6" key="2">
    <citation type="submission" date="2016-04" db="EMBL/GenBank/DDBJ databases">
        <title>First Complete Genome Sequence of a Subdivision 6 Acidobacterium.</title>
        <authorList>
            <person name="Huang S."/>
            <person name="Vieira S."/>
            <person name="Bunk B."/>
            <person name="Riedel T."/>
            <person name="Sproeer C."/>
            <person name="Overmann J."/>
        </authorList>
    </citation>
    <scope>NUCLEOTIDE SEQUENCE [LARGE SCALE GENOMIC DNA]</scope>
    <source>
        <strain evidence="6">DSM 100886 HEG_-6_39</strain>
    </source>
</reference>
<dbReference type="KEGG" id="abac:LuPra_01386"/>
<dbReference type="Gene3D" id="2.160.20.10">
    <property type="entry name" value="Single-stranded right-handed beta-helix, Pectin lyase-like"/>
    <property type="match status" value="1"/>
</dbReference>
<dbReference type="SMART" id="SM00656">
    <property type="entry name" value="Amb_all"/>
    <property type="match status" value="1"/>
</dbReference>
<keyword evidence="6" id="KW-1185">Reference proteome</keyword>
<comment type="similarity">
    <text evidence="2">Belongs to the polysaccharide lyase 1 family.</text>
</comment>
<keyword evidence="2" id="KW-0964">Secreted</keyword>
<keyword evidence="3" id="KW-0732">Signal</keyword>
<evidence type="ECO:0000256" key="3">
    <source>
        <dbReference type="SAM" id="SignalP"/>
    </source>
</evidence>
<dbReference type="OrthoDB" id="148600at2"/>
<dbReference type="GO" id="GO:0005576">
    <property type="term" value="C:extracellular region"/>
    <property type="evidence" value="ECO:0007669"/>
    <property type="project" value="UniProtKB-SubCell"/>
</dbReference>
<evidence type="ECO:0000259" key="4">
    <source>
        <dbReference type="SMART" id="SM00656"/>
    </source>
</evidence>
<dbReference type="InterPro" id="IPR011050">
    <property type="entry name" value="Pectin_lyase_fold/virulence"/>
</dbReference>
<dbReference type="InterPro" id="IPR002022">
    <property type="entry name" value="Pec_lyase"/>
</dbReference>
<reference evidence="5 6" key="1">
    <citation type="journal article" date="2016" name="Genome Announc.">
        <title>First Complete Genome Sequence of a Subdivision 6 Acidobacterium Strain.</title>
        <authorList>
            <person name="Huang S."/>
            <person name="Vieira S."/>
            <person name="Bunk B."/>
            <person name="Riedel T."/>
            <person name="Sproer C."/>
            <person name="Overmann J."/>
        </authorList>
    </citation>
    <scope>NUCLEOTIDE SEQUENCE [LARGE SCALE GENOMIC DNA]</scope>
    <source>
        <strain evidence="6">DSM 100886 HEG_-6_39</strain>
    </source>
</reference>
<dbReference type="EMBL" id="CP015136">
    <property type="protein sequence ID" value="AMY08194.1"/>
    <property type="molecule type" value="Genomic_DNA"/>
</dbReference>
<dbReference type="GO" id="GO:0000272">
    <property type="term" value="P:polysaccharide catabolic process"/>
    <property type="evidence" value="ECO:0007669"/>
    <property type="project" value="UniProtKB-KW"/>
</dbReference>
<dbReference type="InterPro" id="IPR012334">
    <property type="entry name" value="Pectin_lyas_fold"/>
</dbReference>
<name>A0A143PK99_LUTPR</name>